<evidence type="ECO:0000256" key="2">
    <source>
        <dbReference type="ARBA" id="ARBA00013846"/>
    </source>
</evidence>
<evidence type="ECO:0000313" key="3">
    <source>
        <dbReference type="EMBL" id="KZS09204.1"/>
    </source>
</evidence>
<dbReference type="PANTHER" id="PTHR31716:SF1">
    <property type="entry name" value="PROTEIN FMC1 HOMOLOG"/>
    <property type="match status" value="1"/>
</dbReference>
<comment type="caution">
    <text evidence="3">The sequence shown here is derived from an EMBL/GenBank/DDBJ whole genome shotgun (WGS) entry which is preliminary data.</text>
</comment>
<dbReference type="EMBL" id="LRGB01002101">
    <property type="protein sequence ID" value="KZS09204.1"/>
    <property type="molecule type" value="Genomic_DNA"/>
</dbReference>
<proteinExistence type="inferred from homology"/>
<dbReference type="Proteomes" id="UP000076858">
    <property type="component" value="Unassembled WGS sequence"/>
</dbReference>
<dbReference type="InterPro" id="IPR037667">
    <property type="entry name" value="FMC1_homologue"/>
</dbReference>
<accession>A0A162DAP4</accession>
<dbReference type="GO" id="GO:0005739">
    <property type="term" value="C:mitochondrion"/>
    <property type="evidence" value="ECO:0007669"/>
    <property type="project" value="TreeGrafter"/>
</dbReference>
<dbReference type="OrthoDB" id="3098at2759"/>
<dbReference type="PANTHER" id="PTHR31716">
    <property type="entry name" value="PROTEIN FMC1 HOMOLOG"/>
    <property type="match status" value="1"/>
</dbReference>
<protein>
    <recommendedName>
        <fullName evidence="2">Protein FMC1 homolog</fullName>
    </recommendedName>
</protein>
<sequence length="102" mass="11913">MTAKTLLKELIRELRLTNNSYGNLWESPAYQFILKNFRRNQVTAEQTCKAQQESQYMADTYLCYLKSSRIAAQLRHEFHGQGERTVRSTADMVGFKLPHDPK</sequence>
<evidence type="ECO:0000256" key="1">
    <source>
        <dbReference type="ARBA" id="ARBA00009058"/>
    </source>
</evidence>
<dbReference type="Pfam" id="PF13233">
    <property type="entry name" value="Complex1_LYR_2"/>
    <property type="match status" value="1"/>
</dbReference>
<keyword evidence="4" id="KW-1185">Reference proteome</keyword>
<organism evidence="3 4">
    <name type="scientific">Daphnia magna</name>
    <dbReference type="NCBI Taxonomy" id="35525"/>
    <lineage>
        <taxon>Eukaryota</taxon>
        <taxon>Metazoa</taxon>
        <taxon>Ecdysozoa</taxon>
        <taxon>Arthropoda</taxon>
        <taxon>Crustacea</taxon>
        <taxon>Branchiopoda</taxon>
        <taxon>Diplostraca</taxon>
        <taxon>Cladocera</taxon>
        <taxon>Anomopoda</taxon>
        <taxon>Daphniidae</taxon>
        <taxon>Daphnia</taxon>
    </lineage>
</organism>
<name>A0A162DAP4_9CRUS</name>
<comment type="similarity">
    <text evidence="1">Belongs to the FMC1 family.</text>
</comment>
<reference evidence="3 4" key="1">
    <citation type="submission" date="2016-03" db="EMBL/GenBank/DDBJ databases">
        <title>EvidentialGene: Evidence-directed Construction of Genes on Genomes.</title>
        <authorList>
            <person name="Gilbert D.G."/>
            <person name="Choi J.-H."/>
            <person name="Mockaitis K."/>
            <person name="Colbourne J."/>
            <person name="Pfrender M."/>
        </authorList>
    </citation>
    <scope>NUCLEOTIDE SEQUENCE [LARGE SCALE GENOMIC DNA]</scope>
    <source>
        <strain evidence="3 4">Xinb3</strain>
        <tissue evidence="3">Complete organism</tissue>
    </source>
</reference>
<dbReference type="CDD" id="cd20271">
    <property type="entry name" value="Complex1_LYR_FMC1"/>
    <property type="match status" value="1"/>
</dbReference>
<evidence type="ECO:0000313" key="4">
    <source>
        <dbReference type="Proteomes" id="UP000076858"/>
    </source>
</evidence>
<dbReference type="STRING" id="35525.A0A162DAP4"/>
<dbReference type="AlphaFoldDB" id="A0A162DAP4"/>
<gene>
    <name evidence="3" type="ORF">APZ42_026683</name>
</gene>